<dbReference type="EC" id="2.7.11.25" evidence="2"/>
<feature type="domain" description="Protein kinase" evidence="11">
    <location>
        <begin position="401"/>
        <end position="657"/>
    </location>
</feature>
<dbReference type="KEGG" id="soe:110784973"/>
<dbReference type="InterPro" id="IPR050538">
    <property type="entry name" value="MAP_kinase_kinase_kinase"/>
</dbReference>
<comment type="similarity">
    <text evidence="1">Belongs to the protein kinase superfamily. STE Ser/Thr protein kinase family. MAP kinase kinase kinase subfamily.</text>
</comment>
<keyword evidence="12" id="KW-1185">Reference proteome</keyword>
<accession>A0A9R0JS91</accession>
<reference evidence="12" key="1">
    <citation type="journal article" date="2021" name="Nat. Commun.">
        <title>Genomic analyses provide insights into spinach domestication and the genetic basis of agronomic traits.</title>
        <authorList>
            <person name="Cai X."/>
            <person name="Sun X."/>
            <person name="Xu C."/>
            <person name="Sun H."/>
            <person name="Wang X."/>
            <person name="Ge C."/>
            <person name="Zhang Z."/>
            <person name="Wang Q."/>
            <person name="Fei Z."/>
            <person name="Jiao C."/>
            <person name="Wang Q."/>
        </authorList>
    </citation>
    <scope>NUCLEOTIDE SEQUENCE [LARGE SCALE GENOMIC DNA]</scope>
    <source>
        <strain evidence="12">cv. Varoflay</strain>
    </source>
</reference>
<feature type="compositionally biased region" description="Polar residues" evidence="10">
    <location>
        <begin position="750"/>
        <end position="765"/>
    </location>
</feature>
<feature type="binding site" evidence="9">
    <location>
        <position position="430"/>
    </location>
    <ligand>
        <name>ATP</name>
        <dbReference type="ChEBI" id="CHEBI:30616"/>
    </ligand>
</feature>
<evidence type="ECO:0000256" key="7">
    <source>
        <dbReference type="ARBA" id="ARBA00047559"/>
    </source>
</evidence>
<dbReference type="PROSITE" id="PS00107">
    <property type="entry name" value="PROTEIN_KINASE_ATP"/>
    <property type="match status" value="1"/>
</dbReference>
<dbReference type="InterPro" id="IPR000719">
    <property type="entry name" value="Prot_kinase_dom"/>
</dbReference>
<dbReference type="GO" id="GO:0005524">
    <property type="term" value="F:ATP binding"/>
    <property type="evidence" value="ECO:0007669"/>
    <property type="project" value="UniProtKB-UniRule"/>
</dbReference>
<reference evidence="13 14" key="2">
    <citation type="submission" date="2025-04" db="UniProtKB">
        <authorList>
            <consortium name="RefSeq"/>
        </authorList>
    </citation>
    <scope>IDENTIFICATION</scope>
</reference>
<dbReference type="Proteomes" id="UP000813463">
    <property type="component" value="Chromosome 6"/>
</dbReference>
<dbReference type="SMART" id="SM00220">
    <property type="entry name" value="S_TKc"/>
    <property type="match status" value="1"/>
</dbReference>
<dbReference type="GO" id="GO:0000165">
    <property type="term" value="P:MAPK cascade"/>
    <property type="evidence" value="ECO:0000318"/>
    <property type="project" value="GO_Central"/>
</dbReference>
<sequence length="863" mass="93902">MPLWWGKSSCKEVQGKTNRGGFVNSIQRKINSRLEDKKTGKSAGSGKYSLDACSEKRSLSDSALPSLQVSRCHCFAEPPHAQPLPLPVQPTSVVGPAVSRHCPTSLELHGCSKPLPNSDFLSRHGYDREHPLALDAWGHCATSSISSNSSGDTNDQPDSQLLSPQASDYESGNVNAISSPSRHMEHSSIITRRILKDQLKPVISDHTPFTSAKSGRFGAQVTKLQIAPRAGFFSAPDSYTSSPSRSPVDSCTHKQVVKSCSGAGTPCLDVKLAGSGHFCYLSSEKSSGHNPVLNLSFIGPQNGCSPEYSPIPSPRMTSPRRGSSVESGGGTPLRPWYGRNCTEFSVDRCNDGKPESHKLPLPPAAACSSCPFSSSYVAGKTPTPPNINLRPEMSTSPVSRWKKGRLIGSGTFGMVYLGFNSETGEMCAMKEVTLFSDDSKSKESAQQLRQEITLLSRLRHPNIVRYSDSEMVDDKLYIYLEYVSGGSIYKVLQEYGELGESAIRSYTRQILSGLAYLHSKNTAHRDIKGANILVDPSGQVKLADFGMAKHITGQSCPFSFKGSPYWMAPEVIRNSNGCNLAVDIWSLGCTVIEMATAKPPWSQYEGVAALFKIGNSKELPTVPDHLSEEGKDFIRRCLQRNPRDRPTAAQLLGHPFLRNAASESCLLNLDPLGPHYTPINPERYKGRSHTKAMSSLDLEGVAVQLSRGFRNGSGSSNPRVSKHISCPVSPIGSPLLQPKSSQPIYRRRNPTISSPQTASGSSTPCTSGDFAFPIKHLDHSLPYRRPQKSIYVSGSPLYCKRKLETLSGIPEVSQLNGDVVSCQTDFVGSKFGQLVQREPGKFCNRQSVLANHVSQQLLMDHLS</sequence>
<dbReference type="RefSeq" id="XP_021845109.1">
    <property type="nucleotide sequence ID" value="XM_021989417.1"/>
</dbReference>
<dbReference type="AlphaFoldDB" id="A0A9R0JS91"/>
<evidence type="ECO:0000256" key="4">
    <source>
        <dbReference type="ARBA" id="ARBA00022741"/>
    </source>
</evidence>
<evidence type="ECO:0000256" key="8">
    <source>
        <dbReference type="ARBA" id="ARBA00048329"/>
    </source>
</evidence>
<keyword evidence="6 9" id="KW-0067">ATP-binding</keyword>
<evidence type="ECO:0000313" key="14">
    <source>
        <dbReference type="RefSeq" id="XP_021845109.1"/>
    </source>
</evidence>
<dbReference type="GO" id="GO:0004709">
    <property type="term" value="F:MAP kinase kinase kinase activity"/>
    <property type="evidence" value="ECO:0000318"/>
    <property type="project" value="GO_Central"/>
</dbReference>
<dbReference type="OrthoDB" id="266718at2759"/>
<evidence type="ECO:0000259" key="11">
    <source>
        <dbReference type="PROSITE" id="PS50011"/>
    </source>
</evidence>
<dbReference type="CDD" id="cd06632">
    <property type="entry name" value="STKc_MEKK1_plant"/>
    <property type="match status" value="1"/>
</dbReference>
<keyword evidence="3" id="KW-0808">Transferase</keyword>
<proteinExistence type="inferred from homology"/>
<feature type="region of interest" description="Disordered" evidence="10">
    <location>
        <begin position="145"/>
        <end position="186"/>
    </location>
</feature>
<dbReference type="GO" id="GO:0005737">
    <property type="term" value="C:cytoplasm"/>
    <property type="evidence" value="ECO:0000318"/>
    <property type="project" value="GO_Central"/>
</dbReference>
<evidence type="ECO:0000256" key="5">
    <source>
        <dbReference type="ARBA" id="ARBA00022777"/>
    </source>
</evidence>
<dbReference type="GeneID" id="110784973"/>
<dbReference type="FunFam" id="1.10.510.10:FF:000186">
    <property type="entry name" value="Mitogen-activated protein kinase kinase kinase"/>
    <property type="match status" value="1"/>
</dbReference>
<dbReference type="PROSITE" id="PS50011">
    <property type="entry name" value="PROTEIN_KINASE_DOM"/>
    <property type="match status" value="1"/>
</dbReference>
<evidence type="ECO:0000256" key="6">
    <source>
        <dbReference type="ARBA" id="ARBA00022840"/>
    </source>
</evidence>
<feature type="region of interest" description="Disordered" evidence="10">
    <location>
        <begin position="312"/>
        <end position="332"/>
    </location>
</feature>
<dbReference type="InterPro" id="IPR017441">
    <property type="entry name" value="Protein_kinase_ATP_BS"/>
</dbReference>
<evidence type="ECO:0000256" key="1">
    <source>
        <dbReference type="ARBA" id="ARBA00006529"/>
    </source>
</evidence>
<keyword evidence="4 9" id="KW-0547">Nucleotide-binding</keyword>
<dbReference type="Gene3D" id="1.10.510.10">
    <property type="entry name" value="Transferase(Phosphotransferase) domain 1"/>
    <property type="match status" value="1"/>
</dbReference>
<evidence type="ECO:0000256" key="3">
    <source>
        <dbReference type="ARBA" id="ARBA00022679"/>
    </source>
</evidence>
<keyword evidence="5" id="KW-0418">Kinase</keyword>
<dbReference type="SUPFAM" id="SSF56112">
    <property type="entry name" value="Protein kinase-like (PK-like)"/>
    <property type="match status" value="1"/>
</dbReference>
<dbReference type="RefSeq" id="XP_021845108.1">
    <property type="nucleotide sequence ID" value="XM_021989416.1"/>
</dbReference>
<evidence type="ECO:0000313" key="15">
    <source>
        <dbReference type="RefSeq" id="XP_021845111.1"/>
    </source>
</evidence>
<dbReference type="InterPro" id="IPR011009">
    <property type="entry name" value="Kinase-like_dom_sf"/>
</dbReference>
<dbReference type="PANTHER" id="PTHR48016:SF45">
    <property type="entry name" value="OS04G0559800 PROTEIN"/>
    <property type="match status" value="1"/>
</dbReference>
<gene>
    <name evidence="13 14 15" type="primary">LOC110784973</name>
</gene>
<feature type="compositionally biased region" description="Polar residues" evidence="10">
    <location>
        <begin position="151"/>
        <end position="181"/>
    </location>
</feature>
<protein>
    <recommendedName>
        <fullName evidence="2">mitogen-activated protein kinase kinase kinase</fullName>
        <ecNumber evidence="2">2.7.11.25</ecNumber>
    </recommendedName>
</protein>
<organism evidence="12 14">
    <name type="scientific">Spinacia oleracea</name>
    <name type="common">Spinach</name>
    <dbReference type="NCBI Taxonomy" id="3562"/>
    <lineage>
        <taxon>Eukaryota</taxon>
        <taxon>Viridiplantae</taxon>
        <taxon>Streptophyta</taxon>
        <taxon>Embryophyta</taxon>
        <taxon>Tracheophyta</taxon>
        <taxon>Spermatophyta</taxon>
        <taxon>Magnoliopsida</taxon>
        <taxon>eudicotyledons</taxon>
        <taxon>Gunneridae</taxon>
        <taxon>Pentapetalae</taxon>
        <taxon>Caryophyllales</taxon>
        <taxon>Chenopodiaceae</taxon>
        <taxon>Chenopodioideae</taxon>
        <taxon>Anserineae</taxon>
        <taxon>Spinacia</taxon>
    </lineage>
</organism>
<comment type="catalytic activity">
    <reaction evidence="7">
        <text>L-threonyl-[protein] + ATP = O-phospho-L-threonyl-[protein] + ADP + H(+)</text>
        <dbReference type="Rhea" id="RHEA:46608"/>
        <dbReference type="Rhea" id="RHEA-COMP:11060"/>
        <dbReference type="Rhea" id="RHEA-COMP:11605"/>
        <dbReference type="ChEBI" id="CHEBI:15378"/>
        <dbReference type="ChEBI" id="CHEBI:30013"/>
        <dbReference type="ChEBI" id="CHEBI:30616"/>
        <dbReference type="ChEBI" id="CHEBI:61977"/>
        <dbReference type="ChEBI" id="CHEBI:456216"/>
        <dbReference type="EC" id="2.7.11.25"/>
    </reaction>
</comment>
<evidence type="ECO:0000256" key="9">
    <source>
        <dbReference type="PROSITE-ProRule" id="PRU10141"/>
    </source>
</evidence>
<evidence type="ECO:0000313" key="13">
    <source>
        <dbReference type="RefSeq" id="XP_021845108.1"/>
    </source>
</evidence>
<name>A0A9R0JS91_SPIOL</name>
<dbReference type="PANTHER" id="PTHR48016">
    <property type="entry name" value="MAP KINASE KINASE KINASE SSK2-RELATED-RELATED"/>
    <property type="match status" value="1"/>
</dbReference>
<comment type="catalytic activity">
    <reaction evidence="8">
        <text>L-seryl-[protein] + ATP = O-phospho-L-seryl-[protein] + ADP + H(+)</text>
        <dbReference type="Rhea" id="RHEA:17989"/>
        <dbReference type="Rhea" id="RHEA-COMP:9863"/>
        <dbReference type="Rhea" id="RHEA-COMP:11604"/>
        <dbReference type="ChEBI" id="CHEBI:15378"/>
        <dbReference type="ChEBI" id="CHEBI:29999"/>
        <dbReference type="ChEBI" id="CHEBI:30616"/>
        <dbReference type="ChEBI" id="CHEBI:83421"/>
        <dbReference type="ChEBI" id="CHEBI:456216"/>
        <dbReference type="EC" id="2.7.11.25"/>
    </reaction>
</comment>
<evidence type="ECO:0000256" key="10">
    <source>
        <dbReference type="SAM" id="MobiDB-lite"/>
    </source>
</evidence>
<evidence type="ECO:0000313" key="12">
    <source>
        <dbReference type="Proteomes" id="UP000813463"/>
    </source>
</evidence>
<dbReference type="Pfam" id="PF00069">
    <property type="entry name" value="Pkinase"/>
    <property type="match status" value="1"/>
</dbReference>
<evidence type="ECO:0000256" key="2">
    <source>
        <dbReference type="ARBA" id="ARBA00012406"/>
    </source>
</evidence>
<feature type="region of interest" description="Disordered" evidence="10">
    <location>
        <begin position="729"/>
        <end position="765"/>
    </location>
</feature>
<dbReference type="RefSeq" id="XP_021845111.1">
    <property type="nucleotide sequence ID" value="XM_021989419.1"/>
</dbReference>